<organism evidence="2 3">
    <name type="scientific">Mycobacterium arosiense ATCC BAA-1401 = DSM 45069</name>
    <dbReference type="NCBI Taxonomy" id="1265311"/>
    <lineage>
        <taxon>Bacteria</taxon>
        <taxon>Bacillati</taxon>
        <taxon>Actinomycetota</taxon>
        <taxon>Actinomycetes</taxon>
        <taxon>Mycobacteriales</taxon>
        <taxon>Mycobacteriaceae</taxon>
        <taxon>Mycobacterium</taxon>
        <taxon>Mycobacterium avium complex (MAC)</taxon>
    </lineage>
</organism>
<dbReference type="Pfam" id="PF12802">
    <property type="entry name" value="MarR_2"/>
    <property type="match status" value="1"/>
</dbReference>
<keyword evidence="3" id="KW-1185">Reference proteome</keyword>
<dbReference type="GO" id="GO:0006950">
    <property type="term" value="P:response to stress"/>
    <property type="evidence" value="ECO:0007669"/>
    <property type="project" value="TreeGrafter"/>
</dbReference>
<dbReference type="InterPro" id="IPR000835">
    <property type="entry name" value="HTH_MarR-typ"/>
</dbReference>
<dbReference type="EMBL" id="MVHG01000065">
    <property type="protein sequence ID" value="ORA10362.1"/>
    <property type="molecule type" value="Genomic_DNA"/>
</dbReference>
<dbReference type="SUPFAM" id="SSF46785">
    <property type="entry name" value="Winged helix' DNA-binding domain"/>
    <property type="match status" value="1"/>
</dbReference>
<dbReference type="InterPro" id="IPR036390">
    <property type="entry name" value="WH_DNA-bd_sf"/>
</dbReference>
<comment type="caution">
    <text evidence="2">The sequence shown here is derived from an EMBL/GenBank/DDBJ whole genome shotgun (WGS) entry which is preliminary data.</text>
</comment>
<evidence type="ECO:0000313" key="2">
    <source>
        <dbReference type="EMBL" id="ORA10362.1"/>
    </source>
</evidence>
<proteinExistence type="predicted"/>
<dbReference type="GO" id="GO:0003700">
    <property type="term" value="F:DNA-binding transcription factor activity"/>
    <property type="evidence" value="ECO:0007669"/>
    <property type="project" value="InterPro"/>
</dbReference>
<feature type="domain" description="HTH marR-type" evidence="1">
    <location>
        <begin position="1"/>
        <end position="124"/>
    </location>
</feature>
<dbReference type="PRINTS" id="PR00598">
    <property type="entry name" value="HTHMARR"/>
</dbReference>
<dbReference type="Gene3D" id="1.10.10.10">
    <property type="entry name" value="Winged helix-like DNA-binding domain superfamily/Winged helix DNA-binding domain"/>
    <property type="match status" value="1"/>
</dbReference>
<dbReference type="PROSITE" id="PS50995">
    <property type="entry name" value="HTH_MARR_2"/>
    <property type="match status" value="1"/>
</dbReference>
<sequence>MSVARLMRRAYDQAFSDSGLNLAEATVLAHLVDGALTQSELARRVGTSRARIGGLIDSLEPRGAVRRDGHPTDRRVWLVNLTDKGHAMWESTVAADRTLRKHLRKGTTAQQRERLDEVLTLIQENALAFLNEADGSE</sequence>
<gene>
    <name evidence="2" type="ORF">BST14_20465</name>
</gene>
<protein>
    <recommendedName>
        <fullName evidence="1">HTH marR-type domain-containing protein</fullName>
    </recommendedName>
</protein>
<evidence type="ECO:0000313" key="3">
    <source>
        <dbReference type="Proteomes" id="UP000192707"/>
    </source>
</evidence>
<accession>A0A1W9ZB32</accession>
<reference evidence="2 3" key="1">
    <citation type="submission" date="2016-12" db="EMBL/GenBank/DDBJ databases">
        <title>The new phylogeny of genus Mycobacterium.</title>
        <authorList>
            <person name="Tortoli E."/>
            <person name="Trovato A."/>
            <person name="Cirillo D.M."/>
        </authorList>
    </citation>
    <scope>NUCLEOTIDE SEQUENCE [LARGE SCALE GENOMIC DNA]</scope>
    <source>
        <strain evidence="2 3">DSM 45069</strain>
    </source>
</reference>
<dbReference type="InterPro" id="IPR036388">
    <property type="entry name" value="WH-like_DNA-bd_sf"/>
</dbReference>
<dbReference type="InterPro" id="IPR039422">
    <property type="entry name" value="MarR/SlyA-like"/>
</dbReference>
<name>A0A1W9ZB32_MYCAI</name>
<dbReference type="Proteomes" id="UP000192707">
    <property type="component" value="Unassembled WGS sequence"/>
</dbReference>
<dbReference type="PANTHER" id="PTHR33164">
    <property type="entry name" value="TRANSCRIPTIONAL REGULATOR, MARR FAMILY"/>
    <property type="match status" value="1"/>
</dbReference>
<dbReference type="AlphaFoldDB" id="A0A1W9ZB32"/>
<evidence type="ECO:0000259" key="1">
    <source>
        <dbReference type="PROSITE" id="PS50995"/>
    </source>
</evidence>
<dbReference type="PANTHER" id="PTHR33164:SF43">
    <property type="entry name" value="HTH-TYPE TRANSCRIPTIONAL REPRESSOR YETL"/>
    <property type="match status" value="1"/>
</dbReference>
<dbReference type="SMART" id="SM00347">
    <property type="entry name" value="HTH_MARR"/>
    <property type="match status" value="1"/>
</dbReference>